<sequence length="265" mass="29315">MSPRPEADDGYGAPYSALAQVYDRWMAADRVPYDQWLTFTGKRFAESGLQVRNVLDVACGTGMTIKALQDHGYEVTGVDASAAMLDVARARTAPGTELICLAVPDERLAELGPFDAALVCFDGANYLTGEDALATTLHQLARTLRPGGVLVFDLSTRRTFEEIAAAGEFGEDFGDFAYIWNTRHEPDTPAYEYLVSLFVAEGELFRRSVEQHAQRHFSRDEVQNALRATGFTDIAVSDNYTERDATDSTRRETWSARRATGPIPR</sequence>
<proteinExistence type="predicted"/>
<dbReference type="SUPFAM" id="SSF53335">
    <property type="entry name" value="S-adenosyl-L-methionine-dependent methyltransferases"/>
    <property type="match status" value="1"/>
</dbReference>
<feature type="region of interest" description="Disordered" evidence="1">
    <location>
        <begin position="242"/>
        <end position="265"/>
    </location>
</feature>
<dbReference type="GO" id="GO:0032259">
    <property type="term" value="P:methylation"/>
    <property type="evidence" value="ECO:0007669"/>
    <property type="project" value="UniProtKB-KW"/>
</dbReference>
<feature type="domain" description="Methyltransferase" evidence="2">
    <location>
        <begin position="54"/>
        <end position="148"/>
    </location>
</feature>
<evidence type="ECO:0000259" key="2">
    <source>
        <dbReference type="Pfam" id="PF13649"/>
    </source>
</evidence>
<feature type="compositionally biased region" description="Basic and acidic residues" evidence="1">
    <location>
        <begin position="242"/>
        <end position="255"/>
    </location>
</feature>
<dbReference type="CDD" id="cd02440">
    <property type="entry name" value="AdoMet_MTases"/>
    <property type="match status" value="1"/>
</dbReference>
<dbReference type="PANTHER" id="PTHR43464">
    <property type="entry name" value="METHYLTRANSFERASE"/>
    <property type="match status" value="1"/>
</dbReference>
<gene>
    <name evidence="3" type="ORF">G3I43_19210</name>
    <name evidence="4" type="ORF">G3I58_32885</name>
</gene>
<dbReference type="Gene3D" id="3.40.50.150">
    <property type="entry name" value="Vaccinia Virus protein VP39"/>
    <property type="match status" value="1"/>
</dbReference>
<dbReference type="EMBL" id="JAAGMS010000359">
    <property type="protein sequence ID" value="NEC02733.1"/>
    <property type="molecule type" value="Genomic_DNA"/>
</dbReference>
<comment type="caution">
    <text evidence="3">The sequence shown here is derived from an EMBL/GenBank/DDBJ whole genome shotgun (WGS) entry which is preliminary data.</text>
</comment>
<dbReference type="PANTHER" id="PTHR43464:SF75">
    <property type="entry name" value="METHYLTRANSFERASE TYPE 11"/>
    <property type="match status" value="1"/>
</dbReference>
<reference evidence="3 5" key="1">
    <citation type="submission" date="2020-01" db="EMBL/GenBank/DDBJ databases">
        <title>Insect and environment-associated Actinomycetes.</title>
        <authorList>
            <person name="Currrie C."/>
            <person name="Chevrette M."/>
            <person name="Carlson C."/>
            <person name="Stubbendieck R."/>
            <person name="Wendt-Pienkowski E."/>
        </authorList>
    </citation>
    <scope>NUCLEOTIDE SEQUENCE</scope>
    <source>
        <strain evidence="3">SID505</strain>
        <strain evidence="4 5">SID7903</strain>
    </source>
</reference>
<protein>
    <submittedName>
        <fullName evidence="3">Class I SAM-dependent methyltransferase</fullName>
    </submittedName>
</protein>
<evidence type="ECO:0000313" key="4">
    <source>
        <dbReference type="EMBL" id="NEC02733.1"/>
    </source>
</evidence>
<dbReference type="Proteomes" id="UP000470951">
    <property type="component" value="Unassembled WGS sequence"/>
</dbReference>
<organism evidence="3">
    <name type="scientific">Streptomyces anulatus</name>
    <name type="common">Streptomyces chrysomallus</name>
    <dbReference type="NCBI Taxonomy" id="1892"/>
    <lineage>
        <taxon>Bacteria</taxon>
        <taxon>Bacillati</taxon>
        <taxon>Actinomycetota</taxon>
        <taxon>Actinomycetes</taxon>
        <taxon>Kitasatosporales</taxon>
        <taxon>Streptomycetaceae</taxon>
        <taxon>Streptomyces</taxon>
    </lineage>
</organism>
<evidence type="ECO:0000256" key="1">
    <source>
        <dbReference type="SAM" id="MobiDB-lite"/>
    </source>
</evidence>
<evidence type="ECO:0000313" key="3">
    <source>
        <dbReference type="EMBL" id="NEB86287.1"/>
    </source>
</evidence>
<dbReference type="EMBL" id="JAAGMK010000557">
    <property type="protein sequence ID" value="NEB86287.1"/>
    <property type="molecule type" value="Genomic_DNA"/>
</dbReference>
<dbReference type="GO" id="GO:0008168">
    <property type="term" value="F:methyltransferase activity"/>
    <property type="evidence" value="ECO:0007669"/>
    <property type="project" value="UniProtKB-KW"/>
</dbReference>
<accession>A0A6G3STD6</accession>
<dbReference type="InterPro" id="IPR041698">
    <property type="entry name" value="Methyltransf_25"/>
</dbReference>
<evidence type="ECO:0000313" key="5">
    <source>
        <dbReference type="Proteomes" id="UP000470951"/>
    </source>
</evidence>
<dbReference type="RefSeq" id="WP_143666244.1">
    <property type="nucleotide sequence ID" value="NZ_CBDRIV010000005.1"/>
</dbReference>
<keyword evidence="3" id="KW-0489">Methyltransferase</keyword>
<dbReference type="InterPro" id="IPR029063">
    <property type="entry name" value="SAM-dependent_MTases_sf"/>
</dbReference>
<keyword evidence="3" id="KW-0808">Transferase</keyword>
<dbReference type="Pfam" id="PF13649">
    <property type="entry name" value="Methyltransf_25"/>
    <property type="match status" value="1"/>
</dbReference>
<name>A0A6G3STD6_STRAQ</name>
<dbReference type="Gene3D" id="2.20.25.110">
    <property type="entry name" value="S-adenosyl-L-methionine-dependent methyltransferases"/>
    <property type="match status" value="1"/>
</dbReference>
<dbReference type="AlphaFoldDB" id="A0A6G3STD6"/>